<keyword evidence="3" id="KW-1185">Reference proteome</keyword>
<accession>U7V8X9</accession>
<feature type="transmembrane region" description="Helical" evidence="1">
    <location>
        <begin position="12"/>
        <end position="32"/>
    </location>
</feature>
<keyword evidence="1" id="KW-0472">Membrane</keyword>
<evidence type="ECO:0000313" key="3">
    <source>
        <dbReference type="Proteomes" id="UP000017081"/>
    </source>
</evidence>
<reference evidence="2 3" key="1">
    <citation type="submission" date="2013-08" db="EMBL/GenBank/DDBJ databases">
        <authorList>
            <person name="Weinstock G."/>
            <person name="Sodergren E."/>
            <person name="Wylie T."/>
            <person name="Fulton L."/>
            <person name="Fulton R."/>
            <person name="Fronick C."/>
            <person name="O'Laughlin M."/>
            <person name="Godfrey J."/>
            <person name="Miner T."/>
            <person name="Herter B."/>
            <person name="Appelbaum E."/>
            <person name="Cordes M."/>
            <person name="Lek S."/>
            <person name="Wollam A."/>
            <person name="Pepin K.H."/>
            <person name="Palsikar V.B."/>
            <person name="Mitreva M."/>
            <person name="Wilson R.K."/>
        </authorList>
    </citation>
    <scope>NUCLEOTIDE SEQUENCE [LARGE SCALE GENOMIC DNA]</scope>
    <source>
        <strain evidence="2 3">ATCC BAA-474</strain>
    </source>
</reference>
<sequence>MSKDFFKIINAHRYLFFFIFIIGLIFTSYFYFTSPITYSAKALFRYIEPEGATKITKVDINETITYESITPGSGGLYIPSLINSDSLKVSFNGGNGIYTVVSKSILKDFPINEVNNFLDFIVITNINFLNEKLLYATSKDEEIKFKALLENPAKSFPLIIKADSIEIIDKRYLILFFGFILSLFSSLTGVIIKERVDEI</sequence>
<dbReference type="STRING" id="1319815.HMPREF0202_02127"/>
<dbReference type="EMBL" id="AXZF01000094">
    <property type="protein sequence ID" value="ERT67971.1"/>
    <property type="molecule type" value="Genomic_DNA"/>
</dbReference>
<gene>
    <name evidence="2" type="ORF">HMPREF0202_02127</name>
</gene>
<keyword evidence="1" id="KW-1133">Transmembrane helix</keyword>
<evidence type="ECO:0000256" key="1">
    <source>
        <dbReference type="SAM" id="Phobius"/>
    </source>
</evidence>
<dbReference type="HOGENOM" id="CLU_1370053_0_0_0"/>
<dbReference type="Proteomes" id="UP000017081">
    <property type="component" value="Unassembled WGS sequence"/>
</dbReference>
<keyword evidence="1" id="KW-0812">Transmembrane</keyword>
<evidence type="ECO:0000313" key="2">
    <source>
        <dbReference type="EMBL" id="ERT67971.1"/>
    </source>
</evidence>
<feature type="transmembrane region" description="Helical" evidence="1">
    <location>
        <begin position="172"/>
        <end position="192"/>
    </location>
</feature>
<comment type="caution">
    <text evidence="2">The sequence shown here is derived from an EMBL/GenBank/DDBJ whole genome shotgun (WGS) entry which is preliminary data.</text>
</comment>
<name>U7V8X9_9FUSO</name>
<dbReference type="AlphaFoldDB" id="U7V8X9"/>
<proteinExistence type="predicted"/>
<dbReference type="RefSeq" id="WP_023051659.1">
    <property type="nucleotide sequence ID" value="NZ_CP173062.2"/>
</dbReference>
<organism evidence="2 3">
    <name type="scientific">Cetobacterium somerae ATCC BAA-474</name>
    <dbReference type="NCBI Taxonomy" id="1319815"/>
    <lineage>
        <taxon>Bacteria</taxon>
        <taxon>Fusobacteriati</taxon>
        <taxon>Fusobacteriota</taxon>
        <taxon>Fusobacteriia</taxon>
        <taxon>Fusobacteriales</taxon>
        <taxon>Fusobacteriaceae</taxon>
        <taxon>Cetobacterium</taxon>
    </lineage>
</organism>
<protein>
    <submittedName>
        <fullName evidence="2">Uncharacterized protein</fullName>
    </submittedName>
</protein>